<dbReference type="SMART" id="SM00506">
    <property type="entry name" value="A1pp"/>
    <property type="match status" value="1"/>
</dbReference>
<dbReference type="InterPro" id="IPR043472">
    <property type="entry name" value="Macro_dom-like"/>
</dbReference>
<dbReference type="AlphaFoldDB" id="A0AAC9HUL4"/>
<dbReference type="PANTHER" id="PTHR12521">
    <property type="entry name" value="PROTEIN C6ORF130"/>
    <property type="match status" value="1"/>
</dbReference>
<sequence length="380" mass="41785">MIIESNGNLLASNAEALVNTVNTVGVMGKGIALQFKRAYPENFKAYERACKNNEIKIGKMFVCPVMAMSNPSLIINFPTKRHWRSQSRLEDIRGGLDDLVNVLIQHGVKSVAIPALGCGNGGLPWSDVYPLIIAASKRVPDINFLVYPPAAAPRAETMPVRSKRPGMTERRAAMLLAFDRYAALSMAAGHSIGGEISIVEAQKVAYFLQQAGWPSRFKFTANHYGPYSHTVDQWLSSVEGHFISGYGDGTSGSRAVLTLDRSAVTEARELMNGNSEFSETLDRMTEFVRGFESPYGVELLSTVHFIVAKSPSQHLSMDQIARQVKAWSQRKAQLFQPHQAKVAFEHLQGIGAFVSSLAIGSGQASSKSALHWYREPQHCR</sequence>
<dbReference type="Proteomes" id="UP000095210">
    <property type="component" value="Chromosome"/>
</dbReference>
<evidence type="ECO:0000256" key="1">
    <source>
        <dbReference type="ARBA" id="ARBA00035885"/>
    </source>
</evidence>
<keyword evidence="4" id="KW-1185">Reference proteome</keyword>
<dbReference type="PANTHER" id="PTHR12521:SF0">
    <property type="entry name" value="ADP-RIBOSE GLYCOHYDROLASE OARD1"/>
    <property type="match status" value="1"/>
</dbReference>
<dbReference type="InterPro" id="IPR050892">
    <property type="entry name" value="ADP-ribose_metab_enzymes"/>
</dbReference>
<dbReference type="Gene3D" id="3.40.220.10">
    <property type="entry name" value="Leucine Aminopeptidase, subunit E, domain 1"/>
    <property type="match status" value="1"/>
</dbReference>
<dbReference type="InterPro" id="IPR002589">
    <property type="entry name" value="Macro_dom"/>
</dbReference>
<evidence type="ECO:0000313" key="3">
    <source>
        <dbReference type="EMBL" id="AOS65634.1"/>
    </source>
</evidence>
<feature type="domain" description="Macro" evidence="2">
    <location>
        <begin position="1"/>
        <end position="155"/>
    </location>
</feature>
<protein>
    <submittedName>
        <fullName evidence="3">Phosphatase, C-terminal domain of histone macro H2A1 like protein</fullName>
    </submittedName>
</protein>
<dbReference type="SUPFAM" id="SSF52949">
    <property type="entry name" value="Macro domain-like"/>
    <property type="match status" value="1"/>
</dbReference>
<dbReference type="EMBL" id="CP014859">
    <property type="protein sequence ID" value="AOS65634.1"/>
    <property type="molecule type" value="Genomic_DNA"/>
</dbReference>
<gene>
    <name evidence="3" type="ORF">TL08_24280</name>
</gene>
<proteinExistence type="predicted"/>
<dbReference type="KEGG" id="ahm:TL08_24280"/>
<evidence type="ECO:0000259" key="2">
    <source>
        <dbReference type="PROSITE" id="PS51154"/>
    </source>
</evidence>
<organism evidence="3 4">
    <name type="scientific">Actinoalloteichus hymeniacidonis</name>
    <dbReference type="NCBI Taxonomy" id="340345"/>
    <lineage>
        <taxon>Bacteria</taxon>
        <taxon>Bacillati</taxon>
        <taxon>Actinomycetota</taxon>
        <taxon>Actinomycetes</taxon>
        <taxon>Pseudonocardiales</taxon>
        <taxon>Pseudonocardiaceae</taxon>
        <taxon>Actinoalloteichus</taxon>
    </lineage>
</organism>
<dbReference type="RefSeq" id="WP_157421283.1">
    <property type="nucleotide sequence ID" value="NZ_CP014859.1"/>
</dbReference>
<dbReference type="GO" id="GO:0140291">
    <property type="term" value="P:peptidyl-glutamate ADP-deribosylation"/>
    <property type="evidence" value="ECO:0007669"/>
    <property type="project" value="TreeGrafter"/>
</dbReference>
<evidence type="ECO:0000313" key="4">
    <source>
        <dbReference type="Proteomes" id="UP000095210"/>
    </source>
</evidence>
<reference evidence="4" key="1">
    <citation type="submission" date="2016-03" db="EMBL/GenBank/DDBJ databases">
        <title>Complete genome sequence of the type strain Actinoalloteichus hymeniacidonis DSM 45092.</title>
        <authorList>
            <person name="Schaffert L."/>
            <person name="Albersmeier A."/>
            <person name="Winkler A."/>
            <person name="Kalinowski J."/>
            <person name="Zotchev S."/>
            <person name="Ruckert C."/>
        </authorList>
    </citation>
    <scope>NUCLEOTIDE SEQUENCE [LARGE SCALE GENOMIC DNA]</scope>
    <source>
        <strain evidence="4">HPA177(T) (DSM 45092(T))</strain>
    </source>
</reference>
<accession>A0AAC9HUL4</accession>
<dbReference type="CDD" id="cd02901">
    <property type="entry name" value="Macro_Poa1p-like"/>
    <property type="match status" value="1"/>
</dbReference>
<name>A0AAC9HUL4_9PSEU</name>
<comment type="catalytic activity">
    <reaction evidence="1">
        <text>an N-(ADP-alpha-D-ribosyl)-thymidine in DNA + H2O = a thymidine in DNA + ADP-D-ribose</text>
        <dbReference type="Rhea" id="RHEA:71655"/>
        <dbReference type="Rhea" id="RHEA-COMP:13556"/>
        <dbReference type="Rhea" id="RHEA-COMP:18051"/>
        <dbReference type="ChEBI" id="CHEBI:15377"/>
        <dbReference type="ChEBI" id="CHEBI:57967"/>
        <dbReference type="ChEBI" id="CHEBI:137386"/>
        <dbReference type="ChEBI" id="CHEBI:191199"/>
    </reaction>
    <physiologicalReaction direction="left-to-right" evidence="1">
        <dbReference type="Rhea" id="RHEA:71656"/>
    </physiologicalReaction>
</comment>
<dbReference type="Pfam" id="PF01661">
    <property type="entry name" value="Macro"/>
    <property type="match status" value="1"/>
</dbReference>
<dbReference type="PROSITE" id="PS51154">
    <property type="entry name" value="MACRO"/>
    <property type="match status" value="1"/>
</dbReference>